<keyword evidence="3" id="KW-1185">Reference proteome</keyword>
<dbReference type="Proteomes" id="UP001341840">
    <property type="component" value="Unassembled WGS sequence"/>
</dbReference>
<feature type="region of interest" description="Disordered" evidence="1">
    <location>
        <begin position="55"/>
        <end position="96"/>
    </location>
</feature>
<comment type="caution">
    <text evidence="2">The sequence shown here is derived from an EMBL/GenBank/DDBJ whole genome shotgun (WGS) entry which is preliminary data.</text>
</comment>
<name>A0ABU6TFH0_9FABA</name>
<feature type="region of interest" description="Disordered" evidence="1">
    <location>
        <begin position="124"/>
        <end position="153"/>
    </location>
</feature>
<dbReference type="EMBL" id="JASCZI010090881">
    <property type="protein sequence ID" value="MED6147442.1"/>
    <property type="molecule type" value="Genomic_DNA"/>
</dbReference>
<organism evidence="2 3">
    <name type="scientific">Stylosanthes scabra</name>
    <dbReference type="NCBI Taxonomy" id="79078"/>
    <lineage>
        <taxon>Eukaryota</taxon>
        <taxon>Viridiplantae</taxon>
        <taxon>Streptophyta</taxon>
        <taxon>Embryophyta</taxon>
        <taxon>Tracheophyta</taxon>
        <taxon>Spermatophyta</taxon>
        <taxon>Magnoliopsida</taxon>
        <taxon>eudicotyledons</taxon>
        <taxon>Gunneridae</taxon>
        <taxon>Pentapetalae</taxon>
        <taxon>rosids</taxon>
        <taxon>fabids</taxon>
        <taxon>Fabales</taxon>
        <taxon>Fabaceae</taxon>
        <taxon>Papilionoideae</taxon>
        <taxon>50 kb inversion clade</taxon>
        <taxon>dalbergioids sensu lato</taxon>
        <taxon>Dalbergieae</taxon>
        <taxon>Pterocarpus clade</taxon>
        <taxon>Stylosanthes</taxon>
    </lineage>
</organism>
<proteinExistence type="predicted"/>
<accession>A0ABU6TFH0</accession>
<sequence>MRWEWDRRSKQVLLDAMPCDGMGWDVVVLSPLPISFSDGASELPGMLDPNVRPFIINGSTHRSRKSGDRCTTGKTKRRSASVASEQDAEAKQNGEIDGSTWVEQHVEAERAERKRRFRAVTFEQDTEAERAGGGTGSEASEQRRSHRTGGGSTWAVAERETAGERGRYERNTAQRRRGWSATQIEDLRIEEWPNGGWWLNTGLWRKQELDGDKELFPHPPFQNDDEWSLRQSCNSTATKLLLWIAMVVERG</sequence>
<evidence type="ECO:0000313" key="2">
    <source>
        <dbReference type="EMBL" id="MED6147442.1"/>
    </source>
</evidence>
<reference evidence="2 3" key="1">
    <citation type="journal article" date="2023" name="Plants (Basel)">
        <title>Bridging the Gap: Combining Genomics and Transcriptomics Approaches to Understand Stylosanthes scabra, an Orphan Legume from the Brazilian Caatinga.</title>
        <authorList>
            <person name="Ferreira-Neto J.R.C."/>
            <person name="da Silva M.D."/>
            <person name="Binneck E."/>
            <person name="de Melo N.F."/>
            <person name="da Silva R.H."/>
            <person name="de Melo A.L.T.M."/>
            <person name="Pandolfi V."/>
            <person name="Bustamante F.O."/>
            <person name="Brasileiro-Vidal A.C."/>
            <person name="Benko-Iseppon A.M."/>
        </authorList>
    </citation>
    <scope>NUCLEOTIDE SEQUENCE [LARGE SCALE GENOMIC DNA]</scope>
    <source>
        <tissue evidence="2">Leaves</tissue>
    </source>
</reference>
<evidence type="ECO:0000256" key="1">
    <source>
        <dbReference type="SAM" id="MobiDB-lite"/>
    </source>
</evidence>
<gene>
    <name evidence="2" type="ORF">PIB30_044049</name>
</gene>
<protein>
    <submittedName>
        <fullName evidence="2">Uncharacterized protein</fullName>
    </submittedName>
</protein>
<evidence type="ECO:0000313" key="3">
    <source>
        <dbReference type="Proteomes" id="UP001341840"/>
    </source>
</evidence>